<feature type="compositionally biased region" description="Polar residues" evidence="1">
    <location>
        <begin position="333"/>
        <end position="348"/>
    </location>
</feature>
<feature type="compositionally biased region" description="Low complexity" evidence="1">
    <location>
        <begin position="312"/>
        <end position="332"/>
    </location>
</feature>
<dbReference type="EMBL" id="VSWC01000092">
    <property type="protein sequence ID" value="KAA1091618.1"/>
    <property type="molecule type" value="Genomic_DNA"/>
</dbReference>
<keyword evidence="3" id="KW-1185">Reference proteome</keyword>
<feature type="region of interest" description="Disordered" evidence="1">
    <location>
        <begin position="1"/>
        <end position="235"/>
    </location>
</feature>
<feature type="compositionally biased region" description="Polar residues" evidence="1">
    <location>
        <begin position="656"/>
        <end position="669"/>
    </location>
</feature>
<feature type="compositionally biased region" description="Polar residues" evidence="1">
    <location>
        <begin position="1002"/>
        <end position="1012"/>
    </location>
</feature>
<feature type="region of interest" description="Disordered" evidence="1">
    <location>
        <begin position="1363"/>
        <end position="1443"/>
    </location>
</feature>
<dbReference type="OrthoDB" id="19159at2759"/>
<feature type="compositionally biased region" description="Low complexity" evidence="1">
    <location>
        <begin position="977"/>
        <end position="992"/>
    </location>
</feature>
<feature type="compositionally biased region" description="Low complexity" evidence="1">
    <location>
        <begin position="670"/>
        <end position="686"/>
    </location>
</feature>
<evidence type="ECO:0000256" key="1">
    <source>
        <dbReference type="SAM" id="MobiDB-lite"/>
    </source>
</evidence>
<feature type="region of interest" description="Disordered" evidence="1">
    <location>
        <begin position="284"/>
        <end position="538"/>
    </location>
</feature>
<feature type="region of interest" description="Disordered" evidence="1">
    <location>
        <begin position="1029"/>
        <end position="1138"/>
    </location>
</feature>
<dbReference type="GO" id="GO:0005096">
    <property type="term" value="F:GTPase activator activity"/>
    <property type="evidence" value="ECO:0007669"/>
    <property type="project" value="InterPro"/>
</dbReference>
<feature type="region of interest" description="Disordered" evidence="1">
    <location>
        <begin position="740"/>
        <end position="794"/>
    </location>
</feature>
<dbReference type="PANTHER" id="PTHR35140:SF1">
    <property type="entry name" value="MITOTIC CHECK POINT PROTEIN BFA1"/>
    <property type="match status" value="1"/>
</dbReference>
<feature type="compositionally biased region" description="Polar residues" evidence="1">
    <location>
        <begin position="422"/>
        <end position="437"/>
    </location>
</feature>
<dbReference type="PANTHER" id="PTHR35140">
    <property type="entry name" value="MITOTIC CHECK POINT PROTEIN BFA1"/>
    <property type="match status" value="1"/>
</dbReference>
<feature type="compositionally biased region" description="Basic and acidic residues" evidence="1">
    <location>
        <begin position="1365"/>
        <end position="1376"/>
    </location>
</feature>
<feature type="compositionally biased region" description="Polar residues" evidence="1">
    <location>
        <begin position="382"/>
        <end position="392"/>
    </location>
</feature>
<feature type="compositionally biased region" description="Polar residues" evidence="1">
    <location>
        <begin position="1088"/>
        <end position="1111"/>
    </location>
</feature>
<feature type="region of interest" description="Disordered" evidence="1">
    <location>
        <begin position="1312"/>
        <end position="1336"/>
    </location>
</feature>
<name>A0A5B0NUV6_PUCGR</name>
<feature type="compositionally biased region" description="Basic and acidic residues" evidence="1">
    <location>
        <begin position="1323"/>
        <end position="1333"/>
    </location>
</feature>
<dbReference type="GO" id="GO:1990334">
    <property type="term" value="C:Bfa1-Bub2 complex"/>
    <property type="evidence" value="ECO:0007669"/>
    <property type="project" value="InterPro"/>
</dbReference>
<feature type="compositionally biased region" description="Acidic residues" evidence="1">
    <location>
        <begin position="349"/>
        <end position="360"/>
    </location>
</feature>
<dbReference type="GO" id="GO:0044732">
    <property type="term" value="C:mitotic spindle pole body"/>
    <property type="evidence" value="ECO:0007669"/>
    <property type="project" value="TreeGrafter"/>
</dbReference>
<feature type="compositionally biased region" description="Low complexity" evidence="1">
    <location>
        <begin position="188"/>
        <end position="198"/>
    </location>
</feature>
<feature type="compositionally biased region" description="Polar residues" evidence="1">
    <location>
        <begin position="40"/>
        <end position="50"/>
    </location>
</feature>
<feature type="compositionally biased region" description="Low complexity" evidence="1">
    <location>
        <begin position="499"/>
        <end position="522"/>
    </location>
</feature>
<comment type="caution">
    <text evidence="2">The sequence shown here is derived from an EMBL/GenBank/DDBJ whole genome shotgun (WGS) entry which is preliminary data.</text>
</comment>
<feature type="compositionally biased region" description="Basic residues" evidence="1">
    <location>
        <begin position="216"/>
        <end position="228"/>
    </location>
</feature>
<feature type="compositionally biased region" description="Polar residues" evidence="1">
    <location>
        <begin position="142"/>
        <end position="152"/>
    </location>
</feature>
<feature type="compositionally biased region" description="Polar residues" evidence="1">
    <location>
        <begin position="842"/>
        <end position="857"/>
    </location>
</feature>
<evidence type="ECO:0000313" key="3">
    <source>
        <dbReference type="Proteomes" id="UP000324748"/>
    </source>
</evidence>
<feature type="compositionally biased region" description="Low complexity" evidence="1">
    <location>
        <begin position="638"/>
        <end position="649"/>
    </location>
</feature>
<dbReference type="Proteomes" id="UP000324748">
    <property type="component" value="Unassembled WGS sequence"/>
</dbReference>
<feature type="compositionally biased region" description="Low complexity" evidence="1">
    <location>
        <begin position="160"/>
        <end position="178"/>
    </location>
</feature>
<feature type="compositionally biased region" description="Acidic residues" evidence="1">
    <location>
        <begin position="470"/>
        <end position="488"/>
    </location>
</feature>
<feature type="region of interest" description="Disordered" evidence="1">
    <location>
        <begin position="244"/>
        <end position="263"/>
    </location>
</feature>
<sequence>MSPTESWDSDPDLVLPDGPLTLLQSDTEAEGETSSSSVSALFSNNGNHSIYSVGIDDEQNDDWQSDHPTKQSSKSPSSSSSSASSSHQSSPSNHHQHNREPTNNPSRRDNKTRIHKTHRILQADEDDADHDEEDDRKGGTLTLKTGNSTSNRNHLDCFQSNPPLRSNPNSSLHPSSSNQHGQQHDESFSSTSSECQSTIKASFLPLPTPDSQSSSNHHHQPPKNHSKRSVAQIDRTVLAVLASGAKGTVTRLEPSKKPSPVQAGLDWDEDIVLPEGGLQTIFRPIGHSTQDVKKQPSFASAISDELEDLNLGSHPSSHRSGTSSSSHTSRTSNLVNQSTKSAIQCSTVNEEEGDFGDDFELPPTGQSINLTDLKKNHRHFTSKPNSSVSLTGSEFDALDDDSFDPPKSTASSRPGSVLLANLPNSATNSISHSTGNPASIDDNTPRIRTRPSLTPSLMSDRSSSTSFPELEPEPEDDLNEGFFDDIEFPPEFGIPNNLAPASTSSTPAPTPTTATPKPTQSSLPDTKGKQPSRGRGMNLQTYLSTKIQARALMVERSNSHPAQQLRENISTFEDRHDERVEDGLEIETGSIHPAKLRSRKSSSISSASSHAHPPGRNSYFQQVHGSKSKSKRITVPFPSSNASTSTSQPSEKHARFSSNRSPLNQHPNDSSTRLTPVPSSSTSTFPGRAASHVSLINRPSSAIPPGTSNSRLHALIPHRPISATGMVSGFKNAAYSSFVNPPSSDSLPRFRTKSLRPTNSNGDFSDNSPTPSNHLGTDTSTRVQSPLGNPSRAARLVSRVSAASSLRARVSTMAACNGPPVLSASSQRTLKHKKSAAALKSTNLGSSGPQSNCSSISDGRPPQSSPPGSNASSNGRGLHRKQSMPSLNRDSHHASGSGGLPTRPGGVIQSGISAASVWKSGAVPQPKARQQPYDYSSTPSSPNLIPGSALPSYADPTRASMNRHVGAPGANTALPDRSSSVNSRRSSTESVRLNVCSPGPPTTVSTPAGSSRLTMPTIASRLKAKPSIIHEEHSSTSKRWGANGMSAVIPQQLRRPRRPRAYGDGTELDEFDDLPTSKEKEKQFTWVVKNNPNNSTRNPSKLGSVGPINSNNERKDGPNPPVAGSNQRSRSRLEARKAEGVRRRTLAINAQIKKIATKKGLIRQMSGNTLSQLSTNTEMRWNDQEARWEGNEHVLREFDNVLSTSSRPALISQLSIQSPMMRSPTGAMQEDMPDSGLMNSFRNNKAQNHVVGGMIFDAESMSWRKVTGGGEDEDELQLESDEELELRWLADDESSSRHKPLGGVRDDGWNSLSSSLSLPHPQNKYESEDEFNRNRGRRSGSFWQACVEAEERHKKEIASWIPIENHSHLPRSETNKPVKKASSSHQPVKLKRSNLSSNHTPSSTNSVYPNQLHKTHLNPTAGKPNKPSSAVPGNHSHGRLSDADRCYLQEIRKLVLEEF</sequence>
<feature type="compositionally biased region" description="Low complexity" evidence="1">
    <location>
        <begin position="70"/>
        <end position="92"/>
    </location>
</feature>
<feature type="compositionally biased region" description="Polar residues" evidence="1">
    <location>
        <begin position="933"/>
        <end position="943"/>
    </location>
</feature>
<dbReference type="GO" id="GO:0001100">
    <property type="term" value="P:negative regulation of exit from mitosis"/>
    <property type="evidence" value="ECO:0007669"/>
    <property type="project" value="InterPro"/>
</dbReference>
<gene>
    <name evidence="2" type="ORF">PGT21_036293</name>
</gene>
<proteinExistence type="predicted"/>
<dbReference type="InterPro" id="IPR034586">
    <property type="entry name" value="Bfa1/Byr4"/>
</dbReference>
<feature type="compositionally biased region" description="Polar residues" evidence="1">
    <location>
        <begin position="755"/>
        <end position="788"/>
    </location>
</feature>
<feature type="region of interest" description="Disordered" evidence="1">
    <location>
        <begin position="820"/>
        <end position="1012"/>
    </location>
</feature>
<accession>A0A5B0NUV6</accession>
<feature type="region of interest" description="Disordered" evidence="1">
    <location>
        <begin position="584"/>
        <end position="687"/>
    </location>
</feature>
<reference evidence="2 3" key="1">
    <citation type="submission" date="2019-05" db="EMBL/GenBank/DDBJ databases">
        <title>Emergence of the Ug99 lineage of the wheat stem rust pathogen through somatic hybridization.</title>
        <authorList>
            <person name="Li F."/>
            <person name="Upadhyaya N.M."/>
            <person name="Sperschneider J."/>
            <person name="Matny O."/>
            <person name="Nguyen-Phuc H."/>
            <person name="Mago R."/>
            <person name="Raley C."/>
            <person name="Miller M.E."/>
            <person name="Silverstein K.A.T."/>
            <person name="Henningsen E."/>
            <person name="Hirsch C.D."/>
            <person name="Visser B."/>
            <person name="Pretorius Z.A."/>
            <person name="Steffenson B.J."/>
            <person name="Schwessinger B."/>
            <person name="Dodds P.N."/>
            <person name="Figueroa M."/>
        </authorList>
    </citation>
    <scope>NUCLEOTIDE SEQUENCE [LARGE SCALE GENOMIC DNA]</scope>
    <source>
        <strain evidence="2">21-0</strain>
    </source>
</reference>
<organism evidence="2 3">
    <name type="scientific">Puccinia graminis f. sp. tritici</name>
    <dbReference type="NCBI Taxonomy" id="56615"/>
    <lineage>
        <taxon>Eukaryota</taxon>
        <taxon>Fungi</taxon>
        <taxon>Dikarya</taxon>
        <taxon>Basidiomycota</taxon>
        <taxon>Pucciniomycotina</taxon>
        <taxon>Pucciniomycetes</taxon>
        <taxon>Pucciniales</taxon>
        <taxon>Pucciniaceae</taxon>
        <taxon>Puccinia</taxon>
    </lineage>
</organism>
<feature type="compositionally biased region" description="Acidic residues" evidence="1">
    <location>
        <begin position="123"/>
        <end position="134"/>
    </location>
</feature>
<protein>
    <submittedName>
        <fullName evidence="2">Uncharacterized protein</fullName>
    </submittedName>
</protein>
<feature type="compositionally biased region" description="Low complexity" evidence="1">
    <location>
        <begin position="866"/>
        <end position="875"/>
    </location>
</feature>
<evidence type="ECO:0000313" key="2">
    <source>
        <dbReference type="EMBL" id="KAA1091618.1"/>
    </source>
</evidence>
<feature type="compositionally biased region" description="Polar residues" evidence="1">
    <location>
        <begin position="1393"/>
        <end position="1409"/>
    </location>
</feature>
<feature type="compositionally biased region" description="Polar residues" evidence="1">
    <location>
        <begin position="451"/>
        <end position="467"/>
    </location>
</feature>